<accession>A0A9Q6YZ77</accession>
<evidence type="ECO:0000313" key="3">
    <source>
        <dbReference type="Proteomes" id="UP000595373"/>
    </source>
</evidence>
<keyword evidence="1" id="KW-1133">Transmembrane helix</keyword>
<evidence type="ECO:0000256" key="1">
    <source>
        <dbReference type="SAM" id="Phobius"/>
    </source>
</evidence>
<organism evidence="2 3">
    <name type="scientific">Histophilus somni</name>
    <name type="common">Haemophilus somnus</name>
    <dbReference type="NCBI Taxonomy" id="731"/>
    <lineage>
        <taxon>Bacteria</taxon>
        <taxon>Pseudomonadati</taxon>
        <taxon>Pseudomonadota</taxon>
        <taxon>Gammaproteobacteria</taxon>
        <taxon>Pasteurellales</taxon>
        <taxon>Pasteurellaceae</taxon>
        <taxon>Histophilus</taxon>
    </lineage>
</organism>
<name>A0A9Q6YZ77_HISSO</name>
<keyword evidence="3" id="KW-1185">Reference proteome</keyword>
<gene>
    <name evidence="2" type="ORF">JFL49_06555</name>
</gene>
<dbReference type="AlphaFoldDB" id="A0A9Q6YZ77"/>
<keyword evidence="1" id="KW-0472">Membrane</keyword>
<protein>
    <submittedName>
        <fullName evidence="2">Competence protein</fullName>
    </submittedName>
</protein>
<dbReference type="Proteomes" id="UP000595373">
    <property type="component" value="Chromosome"/>
</dbReference>
<dbReference type="OMA" id="DYIEAST"/>
<sequence>MKLQHSDNLLVKWVNLSSLKQILIFFLIILISSIYPSLNYIQQQEIAHKLQVEIDEKNARLVHRQQILTSLKERYQQNNIEFNKPLAQINQKLQLLNNGKLLFEQSHWQMGNQPILTFHVKGYFSDLSQFLTALLPQVPLNLVSLQISHSENEDFSIQADISLQL</sequence>
<dbReference type="RefSeq" id="WP_011609266.1">
    <property type="nucleotide sequence ID" value="NZ_CP018802.1"/>
</dbReference>
<feature type="transmembrane region" description="Helical" evidence="1">
    <location>
        <begin position="22"/>
        <end position="41"/>
    </location>
</feature>
<proteinExistence type="predicted"/>
<evidence type="ECO:0000313" key="2">
    <source>
        <dbReference type="EMBL" id="QQF81744.1"/>
    </source>
</evidence>
<dbReference type="OrthoDB" id="9942328at2"/>
<dbReference type="EMBL" id="CP066558">
    <property type="protein sequence ID" value="QQF81744.1"/>
    <property type="molecule type" value="Genomic_DNA"/>
</dbReference>
<dbReference type="GeneID" id="31487368"/>
<keyword evidence="1" id="KW-0812">Transmembrane</keyword>
<reference evidence="2 3" key="1">
    <citation type="submission" date="2020-12" db="EMBL/GenBank/DDBJ databases">
        <title>ASc-MMNZ-VFA-070.</title>
        <authorList>
            <person name="Schryvers A."/>
            <person name="Mostafa Nazari M."/>
            <person name="Farshchi Andisi V."/>
            <person name="Timsit E."/>
            <person name="Walter Morck D."/>
        </authorList>
    </citation>
    <scope>NUCLEOTIDE SEQUENCE [LARGE SCALE GENOMIC DNA]</scope>
    <source>
        <strain evidence="2 3">ASc-MMNZ-VFA-070</strain>
    </source>
</reference>